<dbReference type="Proteomes" id="UP000594638">
    <property type="component" value="Unassembled WGS sequence"/>
</dbReference>
<comment type="similarity">
    <text evidence="3 9">Belongs to the hexokinase family.</text>
</comment>
<keyword evidence="10" id="KW-0472">Membrane</keyword>
<dbReference type="PANTHER" id="PTHR19443">
    <property type="entry name" value="HEXOKINASE"/>
    <property type="match status" value="1"/>
</dbReference>
<evidence type="ECO:0000256" key="2">
    <source>
        <dbReference type="ARBA" id="ARBA00005028"/>
    </source>
</evidence>
<dbReference type="Gene3D" id="3.40.367.20">
    <property type="match status" value="1"/>
</dbReference>
<dbReference type="SUPFAM" id="SSF53067">
    <property type="entry name" value="Actin-like ATPase domain"/>
    <property type="match status" value="2"/>
</dbReference>
<dbReference type="InterPro" id="IPR043129">
    <property type="entry name" value="ATPase_NBD"/>
</dbReference>
<dbReference type="GO" id="GO:0006974">
    <property type="term" value="P:DNA damage response"/>
    <property type="evidence" value="ECO:0007669"/>
    <property type="project" value="EnsemblPlants"/>
</dbReference>
<evidence type="ECO:0000256" key="5">
    <source>
        <dbReference type="ARBA" id="ARBA00022741"/>
    </source>
</evidence>
<keyword evidence="14" id="KW-1185">Reference proteome</keyword>
<accession>A0A8S0T4T3</accession>
<keyword evidence="4 9" id="KW-0808">Transferase</keyword>
<keyword evidence="8 9" id="KW-0324">Glycolysis</keyword>
<feature type="domain" description="Hexokinase C-terminal" evidence="12">
    <location>
        <begin position="249"/>
        <end position="483"/>
    </location>
</feature>
<dbReference type="GO" id="GO:0005739">
    <property type="term" value="C:mitochondrion"/>
    <property type="evidence" value="ECO:0007669"/>
    <property type="project" value="EnsemblPlants"/>
</dbReference>
<dbReference type="EMBL" id="CACTIH010005632">
    <property type="protein sequence ID" value="CAA2999421.1"/>
    <property type="molecule type" value="Genomic_DNA"/>
</dbReference>
<feature type="domain" description="Hexokinase N-terminal" evidence="11">
    <location>
        <begin position="43"/>
        <end position="241"/>
    </location>
</feature>
<evidence type="ECO:0000313" key="13">
    <source>
        <dbReference type="EMBL" id="CAA2999421.1"/>
    </source>
</evidence>
<sequence length="491" mass="53799">MRKEVVVAAAAVTVGAAAVGMAVFLKHWKQQRERRLRQAKRILRKFANDCATPVAKLWNIADDLASKMESGLSSEESMLGMLVSYVAPLPTGEEKGIYYGINLRGTNFLMIRGSLGGKNLPISELQREEVAIPSTAMDGDSTKELFDLIAVELAKFISVHSEIDGKAESRERKLGFTVSFPVEEDARSSGTAIKWRSLSVNDIVGKELTNDINRALEKHGIDLWVFALANDTTGDLAGAIYYSKENVASITLGMGTDVGYVESAEQVPKWHGQSPNSGEMIINMQWGNFSSSHLSFTEFDASLDAESSNPGSRMFEKLISGMYLGEIVRRVLLKMAQETALFGEWVPPKLATPYLLRSPDMAAMHQDTSEDFEVVDEKLKEIFEINYSTPMAREIVAEVCDVVAERGARLVGAGIVGIVKKLGRIANKKSVVTIEGGLYEHYRVFRNYLHSSVWEVLGNDHSDNVIIENCHGGSGAGSIFLAASQTYNAGS</sequence>
<comment type="pathway">
    <text evidence="2">Carbohydrate metabolism; hexose metabolism.</text>
</comment>
<evidence type="ECO:0000256" key="8">
    <source>
        <dbReference type="ARBA" id="ARBA00023152"/>
    </source>
</evidence>
<dbReference type="InterPro" id="IPR001312">
    <property type="entry name" value="Hexokinase"/>
</dbReference>
<comment type="pathway">
    <text evidence="1">Carbohydrate degradation.</text>
</comment>
<organism evidence="13 14">
    <name type="scientific">Olea europaea subsp. europaea</name>
    <dbReference type="NCBI Taxonomy" id="158383"/>
    <lineage>
        <taxon>Eukaryota</taxon>
        <taxon>Viridiplantae</taxon>
        <taxon>Streptophyta</taxon>
        <taxon>Embryophyta</taxon>
        <taxon>Tracheophyta</taxon>
        <taxon>Spermatophyta</taxon>
        <taxon>Magnoliopsida</taxon>
        <taxon>eudicotyledons</taxon>
        <taxon>Gunneridae</taxon>
        <taxon>Pentapetalae</taxon>
        <taxon>asterids</taxon>
        <taxon>lamiids</taxon>
        <taxon>Lamiales</taxon>
        <taxon>Oleaceae</taxon>
        <taxon>Oleeae</taxon>
        <taxon>Olea</taxon>
    </lineage>
</organism>
<dbReference type="GO" id="GO:0005524">
    <property type="term" value="F:ATP binding"/>
    <property type="evidence" value="ECO:0007669"/>
    <property type="project" value="UniProtKB-UniRule"/>
</dbReference>
<dbReference type="EC" id="2.7.1.-" evidence="9"/>
<evidence type="ECO:0000313" key="14">
    <source>
        <dbReference type="Proteomes" id="UP000594638"/>
    </source>
</evidence>
<evidence type="ECO:0000256" key="7">
    <source>
        <dbReference type="ARBA" id="ARBA00022840"/>
    </source>
</evidence>
<reference evidence="13 14" key="1">
    <citation type="submission" date="2019-12" db="EMBL/GenBank/DDBJ databases">
        <authorList>
            <person name="Alioto T."/>
            <person name="Alioto T."/>
            <person name="Gomez Garrido J."/>
        </authorList>
    </citation>
    <scope>NUCLEOTIDE SEQUENCE [LARGE SCALE GENOMIC DNA]</scope>
</reference>
<feature type="transmembrane region" description="Helical" evidence="10">
    <location>
        <begin position="6"/>
        <end position="25"/>
    </location>
</feature>
<keyword evidence="7 9" id="KW-0067">ATP-binding</keyword>
<dbReference type="PANTHER" id="PTHR19443:SF18">
    <property type="entry name" value="HEXOKINASE-LIKE 2 PROTEIN-RELATED"/>
    <property type="match status" value="1"/>
</dbReference>
<dbReference type="GO" id="GO:0005829">
    <property type="term" value="C:cytosol"/>
    <property type="evidence" value="ECO:0007669"/>
    <property type="project" value="TreeGrafter"/>
</dbReference>
<dbReference type="GO" id="GO:0010224">
    <property type="term" value="P:response to UV-B"/>
    <property type="evidence" value="ECO:0007669"/>
    <property type="project" value="EnsemblPlants"/>
</dbReference>
<evidence type="ECO:0000256" key="4">
    <source>
        <dbReference type="ARBA" id="ARBA00022679"/>
    </source>
</evidence>
<keyword evidence="5 9" id="KW-0547">Nucleotide-binding</keyword>
<protein>
    <recommendedName>
        <fullName evidence="9">Phosphotransferase</fullName>
        <ecNumber evidence="9">2.7.1.-</ecNumber>
    </recommendedName>
</protein>
<dbReference type="GO" id="GO:0006979">
    <property type="term" value="P:response to oxidative stress"/>
    <property type="evidence" value="ECO:0007669"/>
    <property type="project" value="EnsemblPlants"/>
</dbReference>
<dbReference type="Gramene" id="OE9A074264T1">
    <property type="protein sequence ID" value="OE9A074264C1"/>
    <property type="gene ID" value="OE9A074264"/>
</dbReference>
<dbReference type="GO" id="GO:0006096">
    <property type="term" value="P:glycolytic process"/>
    <property type="evidence" value="ECO:0007669"/>
    <property type="project" value="UniProtKB-KW"/>
</dbReference>
<dbReference type="AlphaFoldDB" id="A0A8S0T4T3"/>
<dbReference type="GO" id="GO:0009414">
    <property type="term" value="P:response to water deprivation"/>
    <property type="evidence" value="ECO:0007669"/>
    <property type="project" value="EnsemblPlants"/>
</dbReference>
<dbReference type="Pfam" id="PF00349">
    <property type="entry name" value="Hexokinase_1"/>
    <property type="match status" value="1"/>
</dbReference>
<proteinExistence type="inferred from homology"/>
<dbReference type="InterPro" id="IPR022672">
    <property type="entry name" value="Hexokinase_N"/>
</dbReference>
<evidence type="ECO:0000256" key="9">
    <source>
        <dbReference type="RuleBase" id="RU362007"/>
    </source>
</evidence>
<evidence type="ECO:0000256" key="10">
    <source>
        <dbReference type="SAM" id="Phobius"/>
    </source>
</evidence>
<evidence type="ECO:0000256" key="3">
    <source>
        <dbReference type="ARBA" id="ARBA00009225"/>
    </source>
</evidence>
<dbReference type="Gene3D" id="3.30.420.40">
    <property type="match status" value="1"/>
</dbReference>
<dbReference type="InterPro" id="IPR022673">
    <property type="entry name" value="Hexokinase_C"/>
</dbReference>
<evidence type="ECO:0000259" key="12">
    <source>
        <dbReference type="Pfam" id="PF03727"/>
    </source>
</evidence>
<dbReference type="GO" id="GO:0005536">
    <property type="term" value="F:D-glucose binding"/>
    <property type="evidence" value="ECO:0007669"/>
    <property type="project" value="InterPro"/>
</dbReference>
<comment type="caution">
    <text evidence="13">The sequence shown here is derived from an EMBL/GenBank/DDBJ whole genome shotgun (WGS) entry which is preliminary data.</text>
</comment>
<dbReference type="GO" id="GO:0009651">
    <property type="term" value="P:response to salt stress"/>
    <property type="evidence" value="ECO:0007669"/>
    <property type="project" value="EnsemblPlants"/>
</dbReference>
<evidence type="ECO:0000256" key="6">
    <source>
        <dbReference type="ARBA" id="ARBA00022777"/>
    </source>
</evidence>
<dbReference type="PRINTS" id="PR00475">
    <property type="entry name" value="HEXOKINASE"/>
</dbReference>
<dbReference type="OrthoDB" id="419537at2759"/>
<dbReference type="GO" id="GO:0001678">
    <property type="term" value="P:intracellular glucose homeostasis"/>
    <property type="evidence" value="ECO:0007669"/>
    <property type="project" value="InterPro"/>
</dbReference>
<dbReference type="GO" id="GO:0009408">
    <property type="term" value="P:response to heat"/>
    <property type="evidence" value="ECO:0007669"/>
    <property type="project" value="EnsemblPlants"/>
</dbReference>
<dbReference type="Pfam" id="PF03727">
    <property type="entry name" value="Hexokinase_2"/>
    <property type="match status" value="1"/>
</dbReference>
<dbReference type="GO" id="GO:0009409">
    <property type="term" value="P:response to cold"/>
    <property type="evidence" value="ECO:0007669"/>
    <property type="project" value="EnsemblPlants"/>
</dbReference>
<keyword evidence="10" id="KW-1133">Transmembrane helix</keyword>
<dbReference type="PROSITE" id="PS51748">
    <property type="entry name" value="HEXOKINASE_2"/>
    <property type="match status" value="1"/>
</dbReference>
<dbReference type="GO" id="GO:0004396">
    <property type="term" value="F:hexokinase activity"/>
    <property type="evidence" value="ECO:0007669"/>
    <property type="project" value="UniProtKB-UniRule"/>
</dbReference>
<keyword evidence="10" id="KW-0812">Transmembrane</keyword>
<evidence type="ECO:0000256" key="1">
    <source>
        <dbReference type="ARBA" id="ARBA00004921"/>
    </source>
</evidence>
<gene>
    <name evidence="13" type="ORF">OLEA9_A074264</name>
</gene>
<evidence type="ECO:0000259" key="11">
    <source>
        <dbReference type="Pfam" id="PF00349"/>
    </source>
</evidence>
<name>A0A8S0T4T3_OLEEU</name>
<keyword evidence="6 9" id="KW-0418">Kinase</keyword>